<dbReference type="AlphaFoldDB" id="A0A4S5CK78"/>
<reference evidence="1 2" key="1">
    <citation type="submission" date="2019-04" db="EMBL/GenBank/DDBJ databases">
        <title>Comparative genomics of Aeromonas veronii strains pathogenic to fish.</title>
        <authorList>
            <person name="Cascarano M.C."/>
            <person name="Smyrli M."/>
            <person name="Katharios P."/>
        </authorList>
    </citation>
    <scope>NUCLEOTIDE SEQUENCE [LARGE SCALE GENOMIC DNA]</scope>
    <source>
        <strain evidence="1 2">XU1</strain>
    </source>
</reference>
<name>A0A4S5CK78_AERVE</name>
<dbReference type="Proteomes" id="UP000309618">
    <property type="component" value="Unassembled WGS sequence"/>
</dbReference>
<organism evidence="1 2">
    <name type="scientific">Aeromonas veronii</name>
    <dbReference type="NCBI Taxonomy" id="654"/>
    <lineage>
        <taxon>Bacteria</taxon>
        <taxon>Pseudomonadati</taxon>
        <taxon>Pseudomonadota</taxon>
        <taxon>Gammaproteobacteria</taxon>
        <taxon>Aeromonadales</taxon>
        <taxon>Aeromonadaceae</taxon>
        <taxon>Aeromonas</taxon>
    </lineage>
</organism>
<dbReference type="RefSeq" id="WP_136501884.1">
    <property type="nucleotide sequence ID" value="NZ_SSUX01000008.1"/>
</dbReference>
<proteinExistence type="predicted"/>
<sequence>MSKTLFLPASFFVGLLWLWGLTASADFGLKWQSTSDIRKNVTVVLENDTTITGDMTMNWDRSYNLTDTKDGSIRMFRGFKMMTIPTQEQEKTAFPFRAVLPFLLYCLVTIGGFNYCRTKSSAEAPSD</sequence>
<gene>
    <name evidence="1" type="ORF">E8Q35_12830</name>
</gene>
<dbReference type="EMBL" id="SSUX01000008">
    <property type="protein sequence ID" value="THJ45061.1"/>
    <property type="molecule type" value="Genomic_DNA"/>
</dbReference>
<evidence type="ECO:0000313" key="1">
    <source>
        <dbReference type="EMBL" id="THJ45061.1"/>
    </source>
</evidence>
<comment type="caution">
    <text evidence="1">The sequence shown here is derived from an EMBL/GenBank/DDBJ whole genome shotgun (WGS) entry which is preliminary data.</text>
</comment>
<evidence type="ECO:0000313" key="2">
    <source>
        <dbReference type="Proteomes" id="UP000309618"/>
    </source>
</evidence>
<protein>
    <submittedName>
        <fullName evidence="1">Uncharacterized protein</fullName>
    </submittedName>
</protein>
<accession>A0A4S5CK78</accession>